<accession>A0ABT9FSX6</accession>
<keyword evidence="1" id="KW-0812">Transmembrane</keyword>
<organism evidence="2 3">
    <name type="scientific">Paenibacillus zeirhizosphaerae</name>
    <dbReference type="NCBI Taxonomy" id="2987519"/>
    <lineage>
        <taxon>Bacteria</taxon>
        <taxon>Bacillati</taxon>
        <taxon>Bacillota</taxon>
        <taxon>Bacilli</taxon>
        <taxon>Bacillales</taxon>
        <taxon>Paenibacillaceae</taxon>
        <taxon>Paenibacillus</taxon>
    </lineage>
</organism>
<proteinExistence type="predicted"/>
<keyword evidence="3" id="KW-1185">Reference proteome</keyword>
<protein>
    <submittedName>
        <fullName evidence="2">Uncharacterized protein</fullName>
    </submittedName>
</protein>
<dbReference type="RefSeq" id="WP_305755356.1">
    <property type="nucleotide sequence ID" value="NZ_JAPCKK010000016.1"/>
</dbReference>
<evidence type="ECO:0000313" key="2">
    <source>
        <dbReference type="EMBL" id="MDP4097779.1"/>
    </source>
</evidence>
<dbReference type="EMBL" id="JAPCKK010000016">
    <property type="protein sequence ID" value="MDP4097779.1"/>
    <property type="molecule type" value="Genomic_DNA"/>
</dbReference>
<gene>
    <name evidence="2" type="ORF">OIN60_13465</name>
</gene>
<feature type="transmembrane region" description="Helical" evidence="1">
    <location>
        <begin position="34"/>
        <end position="55"/>
    </location>
</feature>
<reference evidence="2 3" key="1">
    <citation type="submission" date="2022-10" db="EMBL/GenBank/DDBJ databases">
        <title>Paenibacillus description and whole genome data of maize root bacterial community.</title>
        <authorList>
            <person name="Marton D."/>
            <person name="Farkas M."/>
            <person name="Cserhati M."/>
        </authorList>
    </citation>
    <scope>NUCLEOTIDE SEQUENCE [LARGE SCALE GENOMIC DNA]</scope>
    <source>
        <strain evidence="2 3">P96</strain>
    </source>
</reference>
<name>A0ABT9FSX6_9BACL</name>
<sequence length="70" mass="7663">MKIAKDTACALGWLAGTTIGTGIAFLLQWQSYDAVWSVAIGGTSGTIIALVYRFFMRRAQWHGTQKNSPQ</sequence>
<keyword evidence="1" id="KW-1133">Transmembrane helix</keyword>
<keyword evidence="1" id="KW-0472">Membrane</keyword>
<evidence type="ECO:0000313" key="3">
    <source>
        <dbReference type="Proteomes" id="UP001241848"/>
    </source>
</evidence>
<evidence type="ECO:0000256" key="1">
    <source>
        <dbReference type="SAM" id="Phobius"/>
    </source>
</evidence>
<dbReference type="Proteomes" id="UP001241848">
    <property type="component" value="Unassembled WGS sequence"/>
</dbReference>
<comment type="caution">
    <text evidence="2">The sequence shown here is derived from an EMBL/GenBank/DDBJ whole genome shotgun (WGS) entry which is preliminary data.</text>
</comment>